<dbReference type="AlphaFoldDB" id="A0AAW0G4B0"/>
<proteinExistence type="predicted"/>
<keyword evidence="2" id="KW-1185">Reference proteome</keyword>
<organism evidence="1 2">
    <name type="scientific">Cerrena zonata</name>
    <dbReference type="NCBI Taxonomy" id="2478898"/>
    <lineage>
        <taxon>Eukaryota</taxon>
        <taxon>Fungi</taxon>
        <taxon>Dikarya</taxon>
        <taxon>Basidiomycota</taxon>
        <taxon>Agaricomycotina</taxon>
        <taxon>Agaricomycetes</taxon>
        <taxon>Polyporales</taxon>
        <taxon>Cerrenaceae</taxon>
        <taxon>Cerrena</taxon>
    </lineage>
</organism>
<protein>
    <recommendedName>
        <fullName evidence="3">Protein kinase domain-containing protein</fullName>
    </recommendedName>
</protein>
<evidence type="ECO:0000313" key="1">
    <source>
        <dbReference type="EMBL" id="KAK7686357.1"/>
    </source>
</evidence>
<name>A0AAW0G4B0_9APHY</name>
<sequence length="151" mass="17367">MLIYAIRDFWDDYKNSRNEPKIPIVKADNIQVIGRRAKAQSIKETMKPVDVPQIRDQRPKPEAKVIKSIPKITKPLAPACKDGRAQRKAPIVVFKFEDENKKHSRPAGQHNGYNYQVIGQGGFATVYKVTHQGRTKGFRCQEIRSRLSRRL</sequence>
<accession>A0AAW0G4B0</accession>
<evidence type="ECO:0000313" key="2">
    <source>
        <dbReference type="Proteomes" id="UP001385951"/>
    </source>
</evidence>
<gene>
    <name evidence="1" type="ORF">QCA50_010581</name>
</gene>
<dbReference type="EMBL" id="JASBNA010000017">
    <property type="protein sequence ID" value="KAK7686357.1"/>
    <property type="molecule type" value="Genomic_DNA"/>
</dbReference>
<reference evidence="1 2" key="1">
    <citation type="submission" date="2022-09" db="EMBL/GenBank/DDBJ databases">
        <authorList>
            <person name="Palmer J.M."/>
        </authorList>
    </citation>
    <scope>NUCLEOTIDE SEQUENCE [LARGE SCALE GENOMIC DNA]</scope>
    <source>
        <strain evidence="1 2">DSM 7382</strain>
    </source>
</reference>
<comment type="caution">
    <text evidence="1">The sequence shown here is derived from an EMBL/GenBank/DDBJ whole genome shotgun (WGS) entry which is preliminary data.</text>
</comment>
<evidence type="ECO:0008006" key="3">
    <source>
        <dbReference type="Google" id="ProtNLM"/>
    </source>
</evidence>
<dbReference type="Proteomes" id="UP001385951">
    <property type="component" value="Unassembled WGS sequence"/>
</dbReference>